<dbReference type="KEGG" id="maic:MAIC_19400"/>
<evidence type="ECO:0000256" key="2">
    <source>
        <dbReference type="ARBA" id="ARBA00022448"/>
    </source>
</evidence>
<dbReference type="Proteomes" id="UP000467327">
    <property type="component" value="Chromosome"/>
</dbReference>
<feature type="transmembrane region" description="Helical" evidence="6">
    <location>
        <begin position="429"/>
        <end position="449"/>
    </location>
</feature>
<dbReference type="Gene3D" id="1.20.1740.10">
    <property type="entry name" value="Amino acid/polyamine transporter I"/>
    <property type="match status" value="1"/>
</dbReference>
<evidence type="ECO:0000313" key="8">
    <source>
        <dbReference type="Proteomes" id="UP000467327"/>
    </source>
</evidence>
<keyword evidence="8" id="KW-1185">Reference proteome</keyword>
<feature type="transmembrane region" description="Helical" evidence="6">
    <location>
        <begin position="37"/>
        <end position="57"/>
    </location>
</feature>
<dbReference type="EMBL" id="AP022561">
    <property type="protein sequence ID" value="BBX07137.1"/>
    <property type="molecule type" value="Genomic_DNA"/>
</dbReference>
<evidence type="ECO:0000256" key="4">
    <source>
        <dbReference type="ARBA" id="ARBA00022989"/>
    </source>
</evidence>
<keyword evidence="3 6" id="KW-0812">Transmembrane</keyword>
<evidence type="ECO:0000256" key="3">
    <source>
        <dbReference type="ARBA" id="ARBA00022692"/>
    </source>
</evidence>
<feature type="transmembrane region" description="Helical" evidence="6">
    <location>
        <begin position="150"/>
        <end position="168"/>
    </location>
</feature>
<feature type="transmembrane region" description="Helical" evidence="6">
    <location>
        <begin position="69"/>
        <end position="89"/>
    </location>
</feature>
<dbReference type="PIRSF" id="PIRSF006060">
    <property type="entry name" value="AA_transporter"/>
    <property type="match status" value="1"/>
</dbReference>
<dbReference type="InterPro" id="IPR002293">
    <property type="entry name" value="AA/rel_permease1"/>
</dbReference>
<accession>A0AAD1HKL5</accession>
<evidence type="ECO:0000256" key="5">
    <source>
        <dbReference type="ARBA" id="ARBA00023136"/>
    </source>
</evidence>
<feature type="transmembrane region" description="Helical" evidence="6">
    <location>
        <begin position="110"/>
        <end position="130"/>
    </location>
</feature>
<organism evidence="7 8">
    <name type="scientific">Mycolicibacterium aichiense</name>
    <dbReference type="NCBI Taxonomy" id="1799"/>
    <lineage>
        <taxon>Bacteria</taxon>
        <taxon>Bacillati</taxon>
        <taxon>Actinomycetota</taxon>
        <taxon>Actinomycetes</taxon>
        <taxon>Mycobacteriales</taxon>
        <taxon>Mycobacteriaceae</taxon>
        <taxon>Mycolicibacterium</taxon>
    </lineage>
</organism>
<feature type="transmembrane region" description="Helical" evidence="6">
    <location>
        <begin position="180"/>
        <end position="202"/>
    </location>
</feature>
<keyword evidence="5 6" id="KW-0472">Membrane</keyword>
<evidence type="ECO:0000313" key="7">
    <source>
        <dbReference type="EMBL" id="BBX07137.1"/>
    </source>
</evidence>
<gene>
    <name evidence="7" type="ORF">MAIC_19400</name>
</gene>
<dbReference type="RefSeq" id="WP_410432602.1">
    <property type="nucleotide sequence ID" value="NZ_AP022561.1"/>
</dbReference>
<feature type="transmembrane region" description="Helical" evidence="6">
    <location>
        <begin position="269"/>
        <end position="291"/>
    </location>
</feature>
<feature type="transmembrane region" description="Helical" evidence="6">
    <location>
        <begin position="392"/>
        <end position="417"/>
    </location>
</feature>
<dbReference type="GO" id="GO:0016020">
    <property type="term" value="C:membrane"/>
    <property type="evidence" value="ECO:0007669"/>
    <property type="project" value="UniProtKB-SubCell"/>
</dbReference>
<evidence type="ECO:0000256" key="6">
    <source>
        <dbReference type="SAM" id="Phobius"/>
    </source>
</evidence>
<proteinExistence type="predicted"/>
<name>A0AAD1HKL5_9MYCO</name>
<dbReference type="AlphaFoldDB" id="A0AAD1HKL5"/>
<comment type="subcellular location">
    <subcellularLocation>
        <location evidence="1">Membrane</location>
        <topology evidence="1">Multi-pass membrane protein</topology>
    </subcellularLocation>
</comment>
<feature type="transmembrane region" description="Helical" evidence="6">
    <location>
        <begin position="222"/>
        <end position="248"/>
    </location>
</feature>
<keyword evidence="4 6" id="KW-1133">Transmembrane helix</keyword>
<feature type="transmembrane region" description="Helical" evidence="6">
    <location>
        <begin position="369"/>
        <end position="386"/>
    </location>
</feature>
<sequence length="514" mass="54865">MTHSSTPPPGRIVSQGISQVIPEGTYTDTLERSTGRFASFAVAFAFVSIATGIFTTYGSVLKSSGPLGIWTWPIVIVGQLAVALLLGALAARIPVTGYAYQWVSRLANPILGWITGWISFTFLAIVAVAVDYTVAATVVPALFDFTGTALTSFLITAAVLLLQGLLVAVSTKWTERVNNFAVSAELIGMVALVVLLFIVGVITHKLSAGNLFSRGDIPAEGYWNFGTATAAGPWMLGFLLGAFTIVGFESAANLAEETKRPEVVVPRAMWQAVLASGVLGFLFLLVVTAAVNDPTTLAESGTPIADVIRDILGSFVGTALLILVAIAIFACGLVIVMSGVRLTWAMSRDQRFPGWQALHKVSPRTKTPLNATIAMTTISAVILGIFSTSTDALFILFSAATLLPAVIYTITVALYIAKRRQLPQSDAFSLGRWEIPIIVVAVAWLVFALSLFRDASFRQPWLYVLVMVAIGAVYLGYLLSTRGRDGLKMPELRSIDAELDSAAGAREVAEDVPR</sequence>
<dbReference type="PANTHER" id="PTHR45649:SF26">
    <property type="entry name" value="OS04G0435100 PROTEIN"/>
    <property type="match status" value="1"/>
</dbReference>
<protein>
    <submittedName>
        <fullName evidence="7">Amino acid permease</fullName>
    </submittedName>
</protein>
<keyword evidence="2" id="KW-0813">Transport</keyword>
<evidence type="ECO:0000256" key="1">
    <source>
        <dbReference type="ARBA" id="ARBA00004141"/>
    </source>
</evidence>
<dbReference type="Pfam" id="PF13520">
    <property type="entry name" value="AA_permease_2"/>
    <property type="match status" value="1"/>
</dbReference>
<reference evidence="7 8" key="1">
    <citation type="journal article" date="2019" name="Emerg. Microbes Infect.">
        <title>Comprehensive subspecies identification of 175 nontuberculous mycobacteria species based on 7547 genomic profiles.</title>
        <authorList>
            <person name="Matsumoto Y."/>
            <person name="Kinjo T."/>
            <person name="Motooka D."/>
            <person name="Nabeya D."/>
            <person name="Jung N."/>
            <person name="Uechi K."/>
            <person name="Horii T."/>
            <person name="Iida T."/>
            <person name="Fujita J."/>
            <person name="Nakamura S."/>
        </authorList>
    </citation>
    <scope>NUCLEOTIDE SEQUENCE [LARGE SCALE GENOMIC DNA]</scope>
    <source>
        <strain evidence="7 8">JCM 6376</strain>
    </source>
</reference>
<dbReference type="PANTHER" id="PTHR45649">
    <property type="entry name" value="AMINO-ACID PERMEASE BAT1"/>
    <property type="match status" value="1"/>
</dbReference>
<feature type="transmembrane region" description="Helical" evidence="6">
    <location>
        <begin position="311"/>
        <end position="336"/>
    </location>
</feature>
<feature type="transmembrane region" description="Helical" evidence="6">
    <location>
        <begin position="461"/>
        <end position="479"/>
    </location>
</feature>
<dbReference type="GO" id="GO:0022857">
    <property type="term" value="F:transmembrane transporter activity"/>
    <property type="evidence" value="ECO:0007669"/>
    <property type="project" value="InterPro"/>
</dbReference>